<evidence type="ECO:0000313" key="2">
    <source>
        <dbReference type="EMBL" id="KAG5571788.1"/>
    </source>
</evidence>
<sequence length="83" mass="9141">MVLITAREGGRDLTLSMKVWPPLFLGTTSNFIAITTVCGHDHDHGRCSWSCLRQVSKSPQVATLQPQGPREGPRLMDPLVVMP</sequence>
<reference evidence="2 3" key="1">
    <citation type="submission" date="2020-09" db="EMBL/GenBank/DDBJ databases">
        <title>De no assembly of potato wild relative species, Solanum commersonii.</title>
        <authorList>
            <person name="Cho K."/>
        </authorList>
    </citation>
    <scope>NUCLEOTIDE SEQUENCE [LARGE SCALE GENOMIC DNA]</scope>
    <source>
        <strain evidence="2">LZ3.2</strain>
        <tissue evidence="2">Leaf</tissue>
    </source>
</reference>
<comment type="caution">
    <text evidence="2">The sequence shown here is derived from an EMBL/GenBank/DDBJ whole genome shotgun (WGS) entry which is preliminary data.</text>
</comment>
<feature type="region of interest" description="Disordered" evidence="1">
    <location>
        <begin position="60"/>
        <end position="83"/>
    </location>
</feature>
<name>A0A9J5W972_SOLCO</name>
<proteinExistence type="predicted"/>
<protein>
    <submittedName>
        <fullName evidence="2">Uncharacterized protein</fullName>
    </submittedName>
</protein>
<evidence type="ECO:0000256" key="1">
    <source>
        <dbReference type="SAM" id="MobiDB-lite"/>
    </source>
</evidence>
<accession>A0A9J5W972</accession>
<dbReference type="Proteomes" id="UP000824120">
    <property type="component" value="Chromosome 12"/>
</dbReference>
<evidence type="ECO:0000313" key="3">
    <source>
        <dbReference type="Proteomes" id="UP000824120"/>
    </source>
</evidence>
<dbReference type="EMBL" id="JACXVP010000012">
    <property type="protein sequence ID" value="KAG5571788.1"/>
    <property type="molecule type" value="Genomic_DNA"/>
</dbReference>
<organism evidence="2 3">
    <name type="scientific">Solanum commersonii</name>
    <name type="common">Commerson's wild potato</name>
    <name type="synonym">Commerson's nightshade</name>
    <dbReference type="NCBI Taxonomy" id="4109"/>
    <lineage>
        <taxon>Eukaryota</taxon>
        <taxon>Viridiplantae</taxon>
        <taxon>Streptophyta</taxon>
        <taxon>Embryophyta</taxon>
        <taxon>Tracheophyta</taxon>
        <taxon>Spermatophyta</taxon>
        <taxon>Magnoliopsida</taxon>
        <taxon>eudicotyledons</taxon>
        <taxon>Gunneridae</taxon>
        <taxon>Pentapetalae</taxon>
        <taxon>asterids</taxon>
        <taxon>lamiids</taxon>
        <taxon>Solanales</taxon>
        <taxon>Solanaceae</taxon>
        <taxon>Solanoideae</taxon>
        <taxon>Solaneae</taxon>
        <taxon>Solanum</taxon>
    </lineage>
</organism>
<dbReference type="AlphaFoldDB" id="A0A9J5W972"/>
<keyword evidence="3" id="KW-1185">Reference proteome</keyword>
<gene>
    <name evidence="2" type="ORF">H5410_061554</name>
</gene>